<evidence type="ECO:0000256" key="1">
    <source>
        <dbReference type="SAM" id="MobiDB-lite"/>
    </source>
</evidence>
<dbReference type="AlphaFoldDB" id="A0AAW1D9G8"/>
<accession>A0AAW1D9G8</accession>
<name>A0AAW1D9G8_9HEMI</name>
<dbReference type="EMBL" id="JAPXFL010000006">
    <property type="protein sequence ID" value="KAK9505224.1"/>
    <property type="molecule type" value="Genomic_DNA"/>
</dbReference>
<feature type="region of interest" description="Disordered" evidence="1">
    <location>
        <begin position="145"/>
        <end position="176"/>
    </location>
</feature>
<comment type="caution">
    <text evidence="2">The sequence shown here is derived from an EMBL/GenBank/DDBJ whole genome shotgun (WGS) entry which is preliminary data.</text>
</comment>
<keyword evidence="3" id="KW-1185">Reference proteome</keyword>
<gene>
    <name evidence="2" type="ORF">O3M35_009321</name>
</gene>
<dbReference type="Proteomes" id="UP001461498">
    <property type="component" value="Unassembled WGS sequence"/>
</dbReference>
<sequence>MDKKNYKKYLGNGFYQHDKNTVGFGKPNDWSDTSSNSGDEFMIKNLQKKMSTLLPTDSSLQSACPARIKPTKKKIKKRYKHKNNVKTIGNIELEPNVDEKCKLEKMSSVIDDLEQDERILSELYQKRISILNELGIGNSKKNLSEISSSDDEVNDERKEVSAAEVLKDDPSETDEEAAVNEMILKKIGDNFWADKIKNDTDDHTDHDDTE</sequence>
<feature type="compositionally biased region" description="Basic and acidic residues" evidence="1">
    <location>
        <begin position="155"/>
        <end position="170"/>
    </location>
</feature>
<organism evidence="2 3">
    <name type="scientific">Rhynocoris fuscipes</name>
    <dbReference type="NCBI Taxonomy" id="488301"/>
    <lineage>
        <taxon>Eukaryota</taxon>
        <taxon>Metazoa</taxon>
        <taxon>Ecdysozoa</taxon>
        <taxon>Arthropoda</taxon>
        <taxon>Hexapoda</taxon>
        <taxon>Insecta</taxon>
        <taxon>Pterygota</taxon>
        <taxon>Neoptera</taxon>
        <taxon>Paraneoptera</taxon>
        <taxon>Hemiptera</taxon>
        <taxon>Heteroptera</taxon>
        <taxon>Panheteroptera</taxon>
        <taxon>Cimicomorpha</taxon>
        <taxon>Reduviidae</taxon>
        <taxon>Harpactorinae</taxon>
        <taxon>Harpactorini</taxon>
        <taxon>Rhynocoris</taxon>
    </lineage>
</organism>
<proteinExistence type="predicted"/>
<protein>
    <submittedName>
        <fullName evidence="2">Uncharacterized protein</fullName>
    </submittedName>
</protein>
<reference evidence="2 3" key="1">
    <citation type="submission" date="2022-12" db="EMBL/GenBank/DDBJ databases">
        <title>Chromosome-level genome assembly of true bugs.</title>
        <authorList>
            <person name="Ma L."/>
            <person name="Li H."/>
        </authorList>
    </citation>
    <scope>NUCLEOTIDE SEQUENCE [LARGE SCALE GENOMIC DNA]</scope>
    <source>
        <strain evidence="2">Lab_2022b</strain>
    </source>
</reference>
<evidence type="ECO:0000313" key="2">
    <source>
        <dbReference type="EMBL" id="KAK9505224.1"/>
    </source>
</evidence>
<evidence type="ECO:0000313" key="3">
    <source>
        <dbReference type="Proteomes" id="UP001461498"/>
    </source>
</evidence>